<dbReference type="KEGG" id="ifn:GM661_17450"/>
<evidence type="ECO:0000256" key="2">
    <source>
        <dbReference type="ARBA" id="ARBA00022630"/>
    </source>
</evidence>
<dbReference type="Gene3D" id="3.30.465.10">
    <property type="match status" value="1"/>
</dbReference>
<dbReference type="Gene3D" id="1.10.45.10">
    <property type="entry name" value="Vanillyl-alcohol Oxidase, Chain A, domain 4"/>
    <property type="match status" value="1"/>
</dbReference>
<organism evidence="6 7">
    <name type="scientific">Iocasia fonsfrigidae</name>
    <dbReference type="NCBI Taxonomy" id="2682810"/>
    <lineage>
        <taxon>Bacteria</taxon>
        <taxon>Bacillati</taxon>
        <taxon>Bacillota</taxon>
        <taxon>Clostridia</taxon>
        <taxon>Halanaerobiales</taxon>
        <taxon>Halanaerobiaceae</taxon>
        <taxon>Iocasia</taxon>
    </lineage>
</organism>
<dbReference type="PROSITE" id="PS51387">
    <property type="entry name" value="FAD_PCMH"/>
    <property type="match status" value="1"/>
</dbReference>
<dbReference type="InterPro" id="IPR016166">
    <property type="entry name" value="FAD-bd_PCMH"/>
</dbReference>
<dbReference type="InterPro" id="IPR006094">
    <property type="entry name" value="Oxid_FAD_bind_N"/>
</dbReference>
<proteinExistence type="predicted"/>
<reference evidence="6" key="1">
    <citation type="submission" date="2019-12" db="EMBL/GenBank/DDBJ databases">
        <authorList>
            <person name="zhang j."/>
            <person name="sun C.M."/>
        </authorList>
    </citation>
    <scope>NUCLEOTIDE SEQUENCE</scope>
    <source>
        <strain evidence="6">NS-1</strain>
    </source>
</reference>
<gene>
    <name evidence="6" type="ORF">GM661_17450</name>
</gene>
<dbReference type="FunFam" id="1.10.45.10:FF:000001">
    <property type="entry name" value="D-lactate dehydrogenase mitochondrial"/>
    <property type="match status" value="1"/>
</dbReference>
<evidence type="ECO:0000256" key="4">
    <source>
        <dbReference type="ARBA" id="ARBA00023002"/>
    </source>
</evidence>
<evidence type="ECO:0000256" key="1">
    <source>
        <dbReference type="ARBA" id="ARBA00001974"/>
    </source>
</evidence>
<evidence type="ECO:0000256" key="3">
    <source>
        <dbReference type="ARBA" id="ARBA00022827"/>
    </source>
</evidence>
<dbReference type="AlphaFoldDB" id="A0A8A7KEC2"/>
<comment type="cofactor">
    <cofactor evidence="1">
        <name>FAD</name>
        <dbReference type="ChEBI" id="CHEBI:57692"/>
    </cofactor>
</comment>
<evidence type="ECO:0000313" key="6">
    <source>
        <dbReference type="EMBL" id="QTL99610.1"/>
    </source>
</evidence>
<dbReference type="InterPro" id="IPR016167">
    <property type="entry name" value="FAD-bd_PCMH_sub1"/>
</dbReference>
<keyword evidence="4" id="KW-0560">Oxidoreductase</keyword>
<dbReference type="PANTHER" id="PTHR42934:SF2">
    <property type="entry name" value="GLYCOLATE OXIDASE SUBUNIT GLCD"/>
    <property type="match status" value="1"/>
</dbReference>
<keyword evidence="7" id="KW-1185">Reference proteome</keyword>
<dbReference type="InterPro" id="IPR016171">
    <property type="entry name" value="Vanillyl_alc_oxidase_C-sub2"/>
</dbReference>
<keyword evidence="3" id="KW-0274">FAD</keyword>
<accession>A0A8A7KEC2</accession>
<dbReference type="InterPro" id="IPR016164">
    <property type="entry name" value="FAD-linked_Oxase-like_C"/>
</dbReference>
<dbReference type="Gene3D" id="3.30.70.2740">
    <property type="match status" value="1"/>
</dbReference>
<evidence type="ECO:0000259" key="5">
    <source>
        <dbReference type="PROSITE" id="PS51387"/>
    </source>
</evidence>
<dbReference type="PANTHER" id="PTHR42934">
    <property type="entry name" value="GLYCOLATE OXIDASE SUBUNIT GLCD"/>
    <property type="match status" value="1"/>
</dbReference>
<dbReference type="Pfam" id="PF02913">
    <property type="entry name" value="FAD-oxidase_C"/>
    <property type="match status" value="1"/>
</dbReference>
<dbReference type="InterPro" id="IPR051914">
    <property type="entry name" value="FAD-linked_OxidoTrans_Type4"/>
</dbReference>
<dbReference type="InterPro" id="IPR036318">
    <property type="entry name" value="FAD-bd_PCMH-like_sf"/>
</dbReference>
<dbReference type="EMBL" id="CP046640">
    <property type="protein sequence ID" value="QTL99610.1"/>
    <property type="molecule type" value="Genomic_DNA"/>
</dbReference>
<keyword evidence="2" id="KW-0285">Flavoprotein</keyword>
<dbReference type="Proteomes" id="UP000665020">
    <property type="component" value="Chromosome"/>
</dbReference>
<evidence type="ECO:0000313" key="7">
    <source>
        <dbReference type="Proteomes" id="UP000665020"/>
    </source>
</evidence>
<dbReference type="SUPFAM" id="SSF55103">
    <property type="entry name" value="FAD-linked oxidases, C-terminal domain"/>
    <property type="match status" value="1"/>
</dbReference>
<dbReference type="Gene3D" id="3.30.70.2190">
    <property type="match status" value="1"/>
</dbReference>
<dbReference type="GO" id="GO:0016491">
    <property type="term" value="F:oxidoreductase activity"/>
    <property type="evidence" value="ECO:0007669"/>
    <property type="project" value="UniProtKB-KW"/>
</dbReference>
<dbReference type="RefSeq" id="WP_230867944.1">
    <property type="nucleotide sequence ID" value="NZ_CP046640.1"/>
</dbReference>
<dbReference type="GO" id="GO:0071949">
    <property type="term" value="F:FAD binding"/>
    <property type="evidence" value="ECO:0007669"/>
    <property type="project" value="InterPro"/>
</dbReference>
<dbReference type="Gene3D" id="3.30.43.10">
    <property type="entry name" value="Uridine Diphospho-n-acetylenolpyruvylglucosamine Reductase, domain 2"/>
    <property type="match status" value="1"/>
</dbReference>
<protein>
    <submittedName>
        <fullName evidence="6">FAD-binding protein</fullName>
    </submittedName>
</protein>
<dbReference type="InterPro" id="IPR016169">
    <property type="entry name" value="FAD-bd_PCMH_sub2"/>
</dbReference>
<dbReference type="SUPFAM" id="SSF56176">
    <property type="entry name" value="FAD-binding/transporter-associated domain-like"/>
    <property type="match status" value="1"/>
</dbReference>
<feature type="domain" description="FAD-binding PCMH-type" evidence="5">
    <location>
        <begin position="43"/>
        <end position="222"/>
    </location>
</feature>
<dbReference type="InterPro" id="IPR004113">
    <property type="entry name" value="FAD-bd_oxidored_4_C"/>
</dbReference>
<name>A0A8A7KEC2_9FIRM</name>
<dbReference type="Pfam" id="PF01565">
    <property type="entry name" value="FAD_binding_4"/>
    <property type="match status" value="1"/>
</dbReference>
<sequence>MKYNPVTGKILDQLIEILGEKNVLTDPAKLETYSHDETPIEQYGHLPEVVITPSSAEEISTVMKLANLELIPVTPRGAGSGLSGGAIPEYGGIVLSVEKMNQVLEVDYNNLMMTLEPGVVTNSVNEEIKEKGLFFAGYPMSVESCYIGGNIAENAGGGKAVKYGVTGRYIMGLEIVTPTGEIVQLGGKRVKDVTGYDLKQLIVGSEGTLGIITKAIVKLLPLPTEKVDLLVLFKDIKSAIEMVPTIMTRGGIIPTGIEFMDKLSIKKSCEYLNEHLPYQEAGAVLLIEVDGHKVQEVEDDAETIGELCLEKGAIEVYVADNRTTQERVWNVRRNIAEAFKVFSPHQSLEDIVVPIAAIPELMPEITCISKKYNIQIPCYGHAGDGNLHATLVKNPDTDMQEWYQTEEKALYELYQAALKLGGTLSGEHGIGSKRRKFMKELIDPVELGLMKKIKKSFDPNNILNPGKIFKLE</sequence>